<sequence length="528" mass="60914">MEIKEGRSLAETPTWAVATVITLLVGIGFLINASLKKFGKWVERTRRKHLLAVLEKIKEELMLFGLLSLLMGHWTIFVAKICVKSSTLSSRFYPCSTRNDMKNPDIVNHLVVLSANHLNLSISRQLLNNVDQDFCPEDREPFASYESLEQLHRFLFVLGVTHVSYSFLAIALAMIKIYSWRTWENHAKTLAFRGLLGVDTSNGPQEVASNGIQIRRLSSFIVNHTSHPWSQHRVLVWLLCFSRQFWSSIHQADYMALRLGFITTHQLPFTYDFHNYMLRSMEEEFRDIVGISVPHWIFAIFCILLGFHGTNFYFWVSLLPAILILLVGTKLHHIVVKLAVEIMHSSQWTLFHKFNLRDELFWFGNPRLLLRLIQFVSFQNAFEMAAYIWSLWEVKRPSCYTEDHRFLVMRLTFGVVSQFWCSFITFPLYVIIAQMGSKFKKTIISENVRRSLRGWQRKAKNRQAGPAFTLLTSTSTTSLASADEEQAIHETVCTEESSAEYGQNTVSGHTVSTEHCQTDEISPSNEQL</sequence>
<dbReference type="GO" id="GO:0006952">
    <property type="term" value="P:defense response"/>
    <property type="evidence" value="ECO:0007669"/>
    <property type="project" value="UniProtKB-KW"/>
</dbReference>
<comment type="subcellular location">
    <subcellularLocation>
        <location evidence="1 8">Membrane</location>
        <topology evidence="1 8">Multi-pass membrane protein</topology>
    </subcellularLocation>
</comment>
<accession>A0A8S0PV84</accession>
<feature type="transmembrane region" description="Helical" evidence="9">
    <location>
        <begin position="154"/>
        <end position="175"/>
    </location>
</feature>
<comment type="caution">
    <text evidence="10">The sequence shown here is derived from an EMBL/GenBank/DDBJ whole genome shotgun (WGS) entry which is preliminary data.</text>
</comment>
<evidence type="ECO:0000256" key="2">
    <source>
        <dbReference type="ARBA" id="ARBA00006574"/>
    </source>
</evidence>
<evidence type="ECO:0000256" key="5">
    <source>
        <dbReference type="ARBA" id="ARBA00022989"/>
    </source>
</evidence>
<dbReference type="PANTHER" id="PTHR31942">
    <property type="entry name" value="MLO-LIKE PROTEIN 1"/>
    <property type="match status" value="1"/>
</dbReference>
<dbReference type="GO" id="GO:0005516">
    <property type="term" value="F:calmodulin binding"/>
    <property type="evidence" value="ECO:0007669"/>
    <property type="project" value="UniProtKB-KW"/>
</dbReference>
<feature type="transmembrane region" description="Helical" evidence="9">
    <location>
        <begin position="61"/>
        <end position="81"/>
    </location>
</feature>
<keyword evidence="11" id="KW-1185">Reference proteome</keyword>
<evidence type="ECO:0000256" key="6">
    <source>
        <dbReference type="ARBA" id="ARBA00023136"/>
    </source>
</evidence>
<dbReference type="Gramene" id="OE9A034870T1">
    <property type="protein sequence ID" value="OE9A034870C1"/>
    <property type="gene ID" value="OE9A034870"/>
</dbReference>
<dbReference type="PANTHER" id="PTHR31942:SF62">
    <property type="entry name" value="MLO-LIKE PROTEIN"/>
    <property type="match status" value="1"/>
</dbReference>
<dbReference type="Proteomes" id="UP000594638">
    <property type="component" value="Unassembled WGS sequence"/>
</dbReference>
<reference evidence="10 11" key="1">
    <citation type="submission" date="2019-12" db="EMBL/GenBank/DDBJ databases">
        <authorList>
            <person name="Alioto T."/>
            <person name="Alioto T."/>
            <person name="Gomez Garrido J."/>
        </authorList>
    </citation>
    <scope>NUCLEOTIDE SEQUENCE [LARGE SCALE GENOMIC DNA]</scope>
</reference>
<comment type="function">
    <text evidence="8">May be involved in modulation of pathogen defense and leaf cell death.</text>
</comment>
<dbReference type="OrthoDB" id="1388414at2759"/>
<keyword evidence="4 8" id="KW-0611">Plant defense</keyword>
<evidence type="ECO:0000256" key="4">
    <source>
        <dbReference type="ARBA" id="ARBA00022821"/>
    </source>
</evidence>
<keyword evidence="3 8" id="KW-0812">Transmembrane</keyword>
<evidence type="ECO:0000313" key="11">
    <source>
        <dbReference type="Proteomes" id="UP000594638"/>
    </source>
</evidence>
<evidence type="ECO:0000256" key="8">
    <source>
        <dbReference type="RuleBase" id="RU280816"/>
    </source>
</evidence>
<evidence type="ECO:0000256" key="9">
    <source>
        <dbReference type="SAM" id="Phobius"/>
    </source>
</evidence>
<evidence type="ECO:0000256" key="7">
    <source>
        <dbReference type="ARBA" id="ARBA00023265"/>
    </source>
</evidence>
<comment type="similarity">
    <text evidence="2 8">Belongs to the MLO family.</text>
</comment>
<dbReference type="Pfam" id="PF03094">
    <property type="entry name" value="Mlo"/>
    <property type="match status" value="1"/>
</dbReference>
<protein>
    <recommendedName>
        <fullName evidence="8">MLO-like protein</fullName>
    </recommendedName>
</protein>
<dbReference type="EMBL" id="CACTIH010000291">
    <property type="protein sequence ID" value="CAA2958874.1"/>
    <property type="molecule type" value="Genomic_DNA"/>
</dbReference>
<proteinExistence type="inferred from homology"/>
<organism evidence="10 11">
    <name type="scientific">Olea europaea subsp. europaea</name>
    <dbReference type="NCBI Taxonomy" id="158383"/>
    <lineage>
        <taxon>Eukaryota</taxon>
        <taxon>Viridiplantae</taxon>
        <taxon>Streptophyta</taxon>
        <taxon>Embryophyta</taxon>
        <taxon>Tracheophyta</taxon>
        <taxon>Spermatophyta</taxon>
        <taxon>Magnoliopsida</taxon>
        <taxon>eudicotyledons</taxon>
        <taxon>Gunneridae</taxon>
        <taxon>Pentapetalae</taxon>
        <taxon>asterids</taxon>
        <taxon>lamiids</taxon>
        <taxon>Lamiales</taxon>
        <taxon>Oleaceae</taxon>
        <taxon>Oleeae</taxon>
        <taxon>Olea</taxon>
    </lineage>
</organism>
<evidence type="ECO:0000256" key="1">
    <source>
        <dbReference type="ARBA" id="ARBA00004141"/>
    </source>
</evidence>
<keyword evidence="5 8" id="KW-1133">Transmembrane helix</keyword>
<evidence type="ECO:0000313" key="10">
    <source>
        <dbReference type="EMBL" id="CAA2958874.1"/>
    </source>
</evidence>
<keyword evidence="8" id="KW-0112">Calmodulin-binding</keyword>
<dbReference type="GO" id="GO:0016020">
    <property type="term" value="C:membrane"/>
    <property type="evidence" value="ECO:0007669"/>
    <property type="project" value="UniProtKB-SubCell"/>
</dbReference>
<feature type="transmembrane region" description="Helical" evidence="9">
    <location>
        <begin position="312"/>
        <end position="329"/>
    </location>
</feature>
<gene>
    <name evidence="8" type="primary">MLO</name>
    <name evidence="10" type="ORF">OLEA9_A034870</name>
</gene>
<name>A0A8S0PV84_OLEEU</name>
<comment type="domain">
    <text evidence="8">The C-terminus contains a calmodulin-binding domain, which binds calmodulin in a calcium-dependent fashion.</text>
</comment>
<feature type="transmembrane region" description="Helical" evidence="9">
    <location>
        <begin position="409"/>
        <end position="432"/>
    </location>
</feature>
<feature type="transmembrane region" description="Helical" evidence="9">
    <location>
        <begin position="15"/>
        <end position="35"/>
    </location>
</feature>
<keyword evidence="7 8" id="KW-0568">Pathogenesis-related protein</keyword>
<keyword evidence="6 8" id="KW-0472">Membrane</keyword>
<evidence type="ECO:0000256" key="3">
    <source>
        <dbReference type="ARBA" id="ARBA00022692"/>
    </source>
</evidence>
<dbReference type="AlphaFoldDB" id="A0A8S0PV84"/>
<feature type="transmembrane region" description="Helical" evidence="9">
    <location>
        <begin position="288"/>
        <end position="306"/>
    </location>
</feature>
<dbReference type="InterPro" id="IPR004326">
    <property type="entry name" value="Mlo"/>
</dbReference>